<reference evidence="2" key="1">
    <citation type="journal article" date="2010" name="Nat. Biotechnol.">
        <title>Draft genome sequence of the oilseed species Ricinus communis.</title>
        <authorList>
            <person name="Chan A.P."/>
            <person name="Crabtree J."/>
            <person name="Zhao Q."/>
            <person name="Lorenzi H."/>
            <person name="Orvis J."/>
            <person name="Puiu D."/>
            <person name="Melake-Berhan A."/>
            <person name="Jones K.M."/>
            <person name="Redman J."/>
            <person name="Chen G."/>
            <person name="Cahoon E.B."/>
            <person name="Gedil M."/>
            <person name="Stanke M."/>
            <person name="Haas B.J."/>
            <person name="Wortman J.R."/>
            <person name="Fraser-Liggett C.M."/>
            <person name="Ravel J."/>
            <person name="Rabinowicz P.D."/>
        </authorList>
    </citation>
    <scope>NUCLEOTIDE SEQUENCE [LARGE SCALE GENOMIC DNA]</scope>
    <source>
        <strain evidence="2">cv. Hale</strain>
    </source>
</reference>
<gene>
    <name evidence="1" type="ORF">RCOM_0003360</name>
</gene>
<dbReference type="EMBL" id="EQ974230">
    <property type="protein sequence ID" value="EEF31616.1"/>
    <property type="molecule type" value="Genomic_DNA"/>
</dbReference>
<evidence type="ECO:0000313" key="1">
    <source>
        <dbReference type="EMBL" id="EEF31616.1"/>
    </source>
</evidence>
<sequence length="81" mass="8812">MATQEQFSYSIEYSLGAGSHCLDRVDSGLGSFPKRIILMKNCDCAINNQKRLSSVGPAARNHDGFGVRCCSNSPFPMLQIA</sequence>
<protein>
    <submittedName>
        <fullName evidence="1">Uncharacterized protein</fullName>
    </submittedName>
</protein>
<organism evidence="1 2">
    <name type="scientific">Ricinus communis</name>
    <name type="common">Castor bean</name>
    <dbReference type="NCBI Taxonomy" id="3988"/>
    <lineage>
        <taxon>Eukaryota</taxon>
        <taxon>Viridiplantae</taxon>
        <taxon>Streptophyta</taxon>
        <taxon>Embryophyta</taxon>
        <taxon>Tracheophyta</taxon>
        <taxon>Spermatophyta</taxon>
        <taxon>Magnoliopsida</taxon>
        <taxon>eudicotyledons</taxon>
        <taxon>Gunneridae</taxon>
        <taxon>Pentapetalae</taxon>
        <taxon>rosids</taxon>
        <taxon>fabids</taxon>
        <taxon>Malpighiales</taxon>
        <taxon>Euphorbiaceae</taxon>
        <taxon>Acalyphoideae</taxon>
        <taxon>Acalypheae</taxon>
        <taxon>Ricinus</taxon>
    </lineage>
</organism>
<dbReference type="AlphaFoldDB" id="B9SXN7"/>
<keyword evidence="2" id="KW-1185">Reference proteome</keyword>
<proteinExistence type="predicted"/>
<name>B9SXN7_RICCO</name>
<dbReference type="Proteomes" id="UP000008311">
    <property type="component" value="Unassembled WGS sequence"/>
</dbReference>
<accession>B9SXN7</accession>
<evidence type="ECO:0000313" key="2">
    <source>
        <dbReference type="Proteomes" id="UP000008311"/>
    </source>
</evidence>
<dbReference type="InParanoid" id="B9SXN7"/>